<dbReference type="Proteomes" id="UP000265520">
    <property type="component" value="Unassembled WGS sequence"/>
</dbReference>
<feature type="non-terminal residue" evidence="1">
    <location>
        <position position="100"/>
    </location>
</feature>
<dbReference type="EMBL" id="LXQA010177267">
    <property type="protein sequence ID" value="MCI30135.1"/>
    <property type="molecule type" value="Genomic_DNA"/>
</dbReference>
<organism evidence="1 2">
    <name type="scientific">Trifolium medium</name>
    <dbReference type="NCBI Taxonomy" id="97028"/>
    <lineage>
        <taxon>Eukaryota</taxon>
        <taxon>Viridiplantae</taxon>
        <taxon>Streptophyta</taxon>
        <taxon>Embryophyta</taxon>
        <taxon>Tracheophyta</taxon>
        <taxon>Spermatophyta</taxon>
        <taxon>Magnoliopsida</taxon>
        <taxon>eudicotyledons</taxon>
        <taxon>Gunneridae</taxon>
        <taxon>Pentapetalae</taxon>
        <taxon>rosids</taxon>
        <taxon>fabids</taxon>
        <taxon>Fabales</taxon>
        <taxon>Fabaceae</taxon>
        <taxon>Papilionoideae</taxon>
        <taxon>50 kb inversion clade</taxon>
        <taxon>NPAAA clade</taxon>
        <taxon>Hologalegina</taxon>
        <taxon>IRL clade</taxon>
        <taxon>Trifolieae</taxon>
        <taxon>Trifolium</taxon>
    </lineage>
</organism>
<evidence type="ECO:0000313" key="2">
    <source>
        <dbReference type="Proteomes" id="UP000265520"/>
    </source>
</evidence>
<reference evidence="1 2" key="1">
    <citation type="journal article" date="2018" name="Front. Plant Sci.">
        <title>Red Clover (Trifolium pratense) and Zigzag Clover (T. medium) - A Picture of Genomic Similarities and Differences.</title>
        <authorList>
            <person name="Dluhosova J."/>
            <person name="Istvanek J."/>
            <person name="Nedelnik J."/>
            <person name="Repkova J."/>
        </authorList>
    </citation>
    <scope>NUCLEOTIDE SEQUENCE [LARGE SCALE GENOMIC DNA]</scope>
    <source>
        <strain evidence="2">cv. 10/8</strain>
        <tissue evidence="1">Leaf</tissue>
    </source>
</reference>
<name>A0A392R3K0_9FABA</name>
<sequence length="100" mass="12001">MDFNESVLKFWYDRMVDFKSLKANDFDVEELFINQGWKRYFEMLNGPIYTKMVKEFWMKSTVYDDLSVTMEVDQIVLNDPSLKGKTRQEMGLKEYNGTEI</sequence>
<accession>A0A392R3K0</accession>
<proteinExistence type="predicted"/>
<protein>
    <submittedName>
        <fullName evidence="1">Cullin-like protein</fullName>
    </submittedName>
</protein>
<keyword evidence="2" id="KW-1185">Reference proteome</keyword>
<comment type="caution">
    <text evidence="1">The sequence shown here is derived from an EMBL/GenBank/DDBJ whole genome shotgun (WGS) entry which is preliminary data.</text>
</comment>
<evidence type="ECO:0000313" key="1">
    <source>
        <dbReference type="EMBL" id="MCI30135.1"/>
    </source>
</evidence>
<dbReference type="AlphaFoldDB" id="A0A392R3K0"/>